<evidence type="ECO:0000256" key="2">
    <source>
        <dbReference type="SAM" id="SignalP"/>
    </source>
</evidence>
<name>A0A6B0UJV4_IXORI</name>
<feature type="signal peptide" evidence="2">
    <location>
        <begin position="1"/>
        <end position="21"/>
    </location>
</feature>
<protein>
    <submittedName>
        <fullName evidence="3">Putative secreted protein</fullName>
    </submittedName>
</protein>
<dbReference type="AlphaFoldDB" id="A0A6B0UJV4"/>
<dbReference type="EMBL" id="GIFC01007847">
    <property type="protein sequence ID" value="MXU89930.1"/>
    <property type="molecule type" value="Transcribed_RNA"/>
</dbReference>
<sequence length="111" mass="12037">MRKLPLAPLLFAMSFPSCINTWFALCVRSGGRVLWASTSRNFLSGGDGRAGTAGLSKRASSTGQEYSFCPSPPSAGSRLKLRWCFRGSSSGEMTVGDATLRQRFREPDEVP</sequence>
<feature type="chain" id="PRO_5025384019" evidence="2">
    <location>
        <begin position="22"/>
        <end position="111"/>
    </location>
</feature>
<accession>A0A6B0UJV4</accession>
<feature type="region of interest" description="Disordered" evidence="1">
    <location>
        <begin position="91"/>
        <end position="111"/>
    </location>
</feature>
<evidence type="ECO:0000313" key="3">
    <source>
        <dbReference type="EMBL" id="MXU89930.1"/>
    </source>
</evidence>
<reference evidence="3" key="1">
    <citation type="submission" date="2019-12" db="EMBL/GenBank/DDBJ databases">
        <title>An insight into the sialome of adult female Ixodes ricinus ticks feeding for 6 days.</title>
        <authorList>
            <person name="Perner J."/>
            <person name="Ribeiro J.M.C."/>
        </authorList>
    </citation>
    <scope>NUCLEOTIDE SEQUENCE</scope>
    <source>
        <strain evidence="3">Semi-engorged</strain>
        <tissue evidence="3">Salivary glands</tissue>
    </source>
</reference>
<evidence type="ECO:0000256" key="1">
    <source>
        <dbReference type="SAM" id="MobiDB-lite"/>
    </source>
</evidence>
<proteinExistence type="predicted"/>
<keyword evidence="2" id="KW-0732">Signal</keyword>
<organism evidence="3">
    <name type="scientific">Ixodes ricinus</name>
    <name type="common">Common tick</name>
    <name type="synonym">Acarus ricinus</name>
    <dbReference type="NCBI Taxonomy" id="34613"/>
    <lineage>
        <taxon>Eukaryota</taxon>
        <taxon>Metazoa</taxon>
        <taxon>Ecdysozoa</taxon>
        <taxon>Arthropoda</taxon>
        <taxon>Chelicerata</taxon>
        <taxon>Arachnida</taxon>
        <taxon>Acari</taxon>
        <taxon>Parasitiformes</taxon>
        <taxon>Ixodida</taxon>
        <taxon>Ixodoidea</taxon>
        <taxon>Ixodidae</taxon>
        <taxon>Ixodinae</taxon>
        <taxon>Ixodes</taxon>
    </lineage>
</organism>